<feature type="transmembrane region" description="Helical" evidence="2">
    <location>
        <begin position="327"/>
        <end position="351"/>
    </location>
</feature>
<evidence type="ECO:0000313" key="4">
    <source>
        <dbReference type="Proteomes" id="UP000018050"/>
    </source>
</evidence>
<dbReference type="VEuPathDB" id="ToxoDB:EAH_00014540"/>
<dbReference type="AlphaFoldDB" id="U6GJI7"/>
<reference evidence="3" key="2">
    <citation type="submission" date="2013-10" db="EMBL/GenBank/DDBJ databases">
        <authorList>
            <person name="Aslett M."/>
        </authorList>
    </citation>
    <scope>NUCLEOTIDE SEQUENCE [LARGE SCALE GENOMIC DNA]</scope>
    <source>
        <strain evidence="3">Houghton</strain>
    </source>
</reference>
<dbReference type="PANTHER" id="PTHR46007:SF8">
    <property type="entry name" value="C2H2-TYPE DOMAIN-CONTAINING PROTEIN"/>
    <property type="match status" value="1"/>
</dbReference>
<feature type="transmembrane region" description="Helical" evidence="2">
    <location>
        <begin position="663"/>
        <end position="681"/>
    </location>
</feature>
<reference evidence="3" key="1">
    <citation type="submission" date="2013-10" db="EMBL/GenBank/DDBJ databases">
        <title>Genomic analysis of the causative agents of coccidiosis in chickens.</title>
        <authorList>
            <person name="Reid A.J."/>
            <person name="Blake D."/>
            <person name="Billington K."/>
            <person name="Browne H."/>
            <person name="Dunn M."/>
            <person name="Hung S."/>
            <person name="Kawahara F."/>
            <person name="Miranda-Saavedra D."/>
            <person name="Mourier T."/>
            <person name="Nagra H."/>
            <person name="Otto T.D."/>
            <person name="Rawlings N."/>
            <person name="Sanchez A."/>
            <person name="Sanders M."/>
            <person name="Subramaniam C."/>
            <person name="Tay Y."/>
            <person name="Dear P."/>
            <person name="Doerig C."/>
            <person name="Gruber A."/>
            <person name="Parkinson J."/>
            <person name="Shirley M."/>
            <person name="Wan K.L."/>
            <person name="Berriman M."/>
            <person name="Tomley F."/>
            <person name="Pain A."/>
        </authorList>
    </citation>
    <scope>NUCLEOTIDE SEQUENCE [LARGE SCALE GENOMIC DNA]</scope>
    <source>
        <strain evidence="3">Houghton</strain>
    </source>
</reference>
<dbReference type="PANTHER" id="PTHR46007">
    <property type="entry name" value="MEDIATOR OF RNA POLYMERASE II TRANSCRIPTION SUBUNIT 12"/>
    <property type="match status" value="1"/>
</dbReference>
<feature type="transmembrane region" description="Helical" evidence="2">
    <location>
        <begin position="701"/>
        <end position="721"/>
    </location>
</feature>
<feature type="compositionally biased region" description="Low complexity" evidence="1">
    <location>
        <begin position="255"/>
        <end position="269"/>
    </location>
</feature>
<feature type="transmembrane region" description="Helical" evidence="2">
    <location>
        <begin position="363"/>
        <end position="380"/>
    </location>
</feature>
<name>U6GJI7_EIMAC</name>
<protein>
    <submittedName>
        <fullName evidence="3">Uncharacterized protein</fullName>
    </submittedName>
</protein>
<gene>
    <name evidence="3" type="ORF">EAH_00014540</name>
</gene>
<dbReference type="Gene3D" id="1.20.1250.20">
    <property type="entry name" value="MFS general substrate transporter like domains"/>
    <property type="match status" value="1"/>
</dbReference>
<feature type="compositionally biased region" description="Low complexity" evidence="1">
    <location>
        <begin position="421"/>
        <end position="435"/>
    </location>
</feature>
<keyword evidence="2" id="KW-0472">Membrane</keyword>
<evidence type="ECO:0000256" key="1">
    <source>
        <dbReference type="SAM" id="MobiDB-lite"/>
    </source>
</evidence>
<dbReference type="RefSeq" id="XP_013249716.1">
    <property type="nucleotide sequence ID" value="XM_013394262.1"/>
</dbReference>
<feature type="compositionally biased region" description="Low complexity" evidence="1">
    <location>
        <begin position="516"/>
        <end position="541"/>
    </location>
</feature>
<dbReference type="InterPro" id="IPR036259">
    <property type="entry name" value="MFS_trans_sf"/>
</dbReference>
<evidence type="ECO:0000256" key="2">
    <source>
        <dbReference type="SAM" id="Phobius"/>
    </source>
</evidence>
<dbReference type="GO" id="GO:0016592">
    <property type="term" value="C:mediator complex"/>
    <property type="evidence" value="ECO:0007669"/>
    <property type="project" value="TreeGrafter"/>
</dbReference>
<feature type="region of interest" description="Disordered" evidence="1">
    <location>
        <begin position="417"/>
        <end position="478"/>
    </location>
</feature>
<proteinExistence type="predicted"/>
<feature type="region of interest" description="Disordered" evidence="1">
    <location>
        <begin position="506"/>
        <end position="545"/>
    </location>
</feature>
<feature type="compositionally biased region" description="Low complexity" evidence="1">
    <location>
        <begin position="110"/>
        <end position="126"/>
    </location>
</feature>
<accession>U6GJI7</accession>
<organism evidence="3 4">
    <name type="scientific">Eimeria acervulina</name>
    <name type="common">Coccidian parasite</name>
    <dbReference type="NCBI Taxonomy" id="5801"/>
    <lineage>
        <taxon>Eukaryota</taxon>
        <taxon>Sar</taxon>
        <taxon>Alveolata</taxon>
        <taxon>Apicomplexa</taxon>
        <taxon>Conoidasida</taxon>
        <taxon>Coccidia</taxon>
        <taxon>Eucoccidiorida</taxon>
        <taxon>Eimeriorina</taxon>
        <taxon>Eimeriidae</taxon>
        <taxon>Eimeria</taxon>
    </lineage>
</organism>
<feature type="region of interest" description="Disordered" evidence="1">
    <location>
        <begin position="91"/>
        <end position="126"/>
    </location>
</feature>
<dbReference type="InterPro" id="IPR051647">
    <property type="entry name" value="Mediator_comp_sub12"/>
</dbReference>
<dbReference type="GeneID" id="25269524"/>
<dbReference type="GO" id="GO:0045944">
    <property type="term" value="P:positive regulation of transcription by RNA polymerase II"/>
    <property type="evidence" value="ECO:0007669"/>
    <property type="project" value="TreeGrafter"/>
</dbReference>
<feature type="transmembrane region" description="Helical" evidence="2">
    <location>
        <begin position="133"/>
        <end position="154"/>
    </location>
</feature>
<feature type="compositionally biased region" description="Basic and acidic residues" evidence="1">
    <location>
        <begin position="97"/>
        <end position="109"/>
    </location>
</feature>
<dbReference type="Proteomes" id="UP000018050">
    <property type="component" value="Unassembled WGS sequence"/>
</dbReference>
<keyword evidence="2" id="KW-1133">Transmembrane helix</keyword>
<dbReference type="SUPFAM" id="SSF103473">
    <property type="entry name" value="MFS general substrate transporter"/>
    <property type="match status" value="1"/>
</dbReference>
<feature type="region of interest" description="Disordered" evidence="1">
    <location>
        <begin position="40"/>
        <end position="65"/>
    </location>
</feature>
<keyword evidence="2" id="KW-0812">Transmembrane</keyword>
<dbReference type="EMBL" id="HG671182">
    <property type="protein sequence ID" value="CDI80325.1"/>
    <property type="molecule type" value="Genomic_DNA"/>
</dbReference>
<keyword evidence="4" id="KW-1185">Reference proteome</keyword>
<sequence>MSSLGCLYTSKHPLPSGCLEMGGAAEAADPFSFVSAAAELSADPSRTAGSPSTSPAASPASAPSAAAASGEESACFLELSALKPVPPSAFALRPHQKRQEKQQEQEQGKQEQQQQEQGQQQQQQEQQRSQGSALSAEGVLVFVVCYFAYTALYFTRKPFSVVKEELRRDLGRLLLQPSLEKTAAFTSPRCSLLASKNEGDSTPQAAAAASKVAPAAATPAAAAAANPAASNAAAAYEQSTEDDSASTATERPEATLLSSASQSSTSSSSSSKTSLFLFAPEPSVEPAATAAATTAAAAADESGVSHEAARVRDEGVWLLRVEAKLSVAAAGVASVAFDVGGAAGALISGFLGDKLLRGRRLTLAAALCVATAFALCLLLLSAKQLSSLQAAEEDLQLYEQLRLLRLRQTLQEKWSNRNYEQQQQQQQHQQQPQQLQHERTNEEIQTQIPIKRLSQQHENNNSTSTSSSNNSTSSGAVAAATHPLSPFKGNLYQQQTPQEPPVFRLTQQDERRKQKQQQQQQHQQQEQQQQEMQQQQQQQQQQERHLRPSLFSVPSLFVFGPLPIPSIIDSSNKPNDVKQRSLGADDPAAAAAAAEDAAAAAAPATPAAAAPAAGEEDHQVETLSAEDVEFAEGLLQQQLDDEGLLRAEKKEREAALQQQTQRILLLLLLCLLLVGLLNAGPDAILGAAAAIDIVEFFNAPLMQATALATLINAVGAVGALLQLQ</sequence>
<feature type="compositionally biased region" description="Low complexity" evidence="1">
    <location>
        <begin position="459"/>
        <end position="474"/>
    </location>
</feature>
<feature type="region of interest" description="Disordered" evidence="1">
    <location>
        <begin position="566"/>
        <end position="589"/>
    </location>
</feature>
<feature type="region of interest" description="Disordered" evidence="1">
    <location>
        <begin position="233"/>
        <end position="269"/>
    </location>
</feature>
<dbReference type="GO" id="GO:0003713">
    <property type="term" value="F:transcription coactivator activity"/>
    <property type="evidence" value="ECO:0007669"/>
    <property type="project" value="TreeGrafter"/>
</dbReference>
<feature type="compositionally biased region" description="Low complexity" evidence="1">
    <location>
        <begin position="47"/>
        <end position="65"/>
    </location>
</feature>
<evidence type="ECO:0000313" key="3">
    <source>
        <dbReference type="EMBL" id="CDI80325.1"/>
    </source>
</evidence>